<evidence type="ECO:0000256" key="1">
    <source>
        <dbReference type="ARBA" id="ARBA00001933"/>
    </source>
</evidence>
<evidence type="ECO:0000256" key="2">
    <source>
        <dbReference type="ARBA" id="ARBA00004760"/>
    </source>
</evidence>
<evidence type="ECO:0000313" key="13">
    <source>
        <dbReference type="EMBL" id="ELR23067.1"/>
    </source>
</evidence>
<evidence type="ECO:0000256" key="7">
    <source>
        <dbReference type="ARBA" id="ARBA00022898"/>
    </source>
</evidence>
<dbReference type="EMBL" id="KB007867">
    <property type="protein sequence ID" value="ELR23067.1"/>
    <property type="molecule type" value="Genomic_DNA"/>
</dbReference>
<accession>L8HCW4</accession>
<dbReference type="InterPro" id="IPR015421">
    <property type="entry name" value="PyrdxlP-dep_Trfase_major"/>
</dbReference>
<dbReference type="InterPro" id="IPR015424">
    <property type="entry name" value="PyrdxlP-dep_Trfase"/>
</dbReference>
<evidence type="ECO:0000256" key="3">
    <source>
        <dbReference type="ARBA" id="ARBA00004991"/>
    </source>
</evidence>
<dbReference type="GO" id="GO:0008483">
    <property type="term" value="F:transaminase activity"/>
    <property type="evidence" value="ECO:0007669"/>
    <property type="project" value="UniProtKB-KW"/>
</dbReference>
<dbReference type="VEuPathDB" id="AmoebaDB:ACA1_361040"/>
<dbReference type="OMA" id="IPFRAEC"/>
<dbReference type="GO" id="GO:0004758">
    <property type="term" value="F:serine C-palmitoyltransferase activity"/>
    <property type="evidence" value="ECO:0007669"/>
    <property type="project" value="TreeGrafter"/>
</dbReference>
<keyword evidence="11" id="KW-1133">Transmembrane helix</keyword>
<dbReference type="GO" id="GO:0046513">
    <property type="term" value="P:ceramide biosynthetic process"/>
    <property type="evidence" value="ECO:0007669"/>
    <property type="project" value="TreeGrafter"/>
</dbReference>
<dbReference type="GO" id="GO:0030170">
    <property type="term" value="F:pyridoxal phosphate binding"/>
    <property type="evidence" value="ECO:0007669"/>
    <property type="project" value="InterPro"/>
</dbReference>
<dbReference type="Gene3D" id="3.90.1150.10">
    <property type="entry name" value="Aspartate Aminotransferase, domain 1"/>
    <property type="match status" value="1"/>
</dbReference>
<keyword evidence="11" id="KW-0472">Membrane</keyword>
<evidence type="ECO:0000256" key="4">
    <source>
        <dbReference type="ARBA" id="ARBA00008392"/>
    </source>
</evidence>
<dbReference type="InterPro" id="IPR050087">
    <property type="entry name" value="AON_synthase_class-II"/>
</dbReference>
<dbReference type="OrthoDB" id="3168162at2759"/>
<name>L8HCW4_ACACF</name>
<feature type="domain" description="Aminotransferase class I/classII large" evidence="12">
    <location>
        <begin position="119"/>
        <end position="200"/>
    </location>
</feature>
<evidence type="ECO:0000256" key="10">
    <source>
        <dbReference type="ARBA" id="ARBA00023315"/>
    </source>
</evidence>
<comment type="pathway">
    <text evidence="3">Sphingolipid metabolism.</text>
</comment>
<dbReference type="Gene3D" id="3.40.640.10">
    <property type="entry name" value="Type I PLP-dependent aspartate aminotransferase-like (Major domain)"/>
    <property type="match status" value="1"/>
</dbReference>
<keyword evidence="10" id="KW-0012">Acyltransferase</keyword>
<dbReference type="Pfam" id="PF00155">
    <property type="entry name" value="Aminotran_1_2"/>
    <property type="match status" value="2"/>
</dbReference>
<dbReference type="PANTHER" id="PTHR13693">
    <property type="entry name" value="CLASS II AMINOTRANSFERASE/8-AMINO-7-OXONONANOATE SYNTHASE"/>
    <property type="match status" value="1"/>
</dbReference>
<evidence type="ECO:0000256" key="6">
    <source>
        <dbReference type="ARBA" id="ARBA00022679"/>
    </source>
</evidence>
<dbReference type="GeneID" id="14924038"/>
<dbReference type="GO" id="GO:0016020">
    <property type="term" value="C:membrane"/>
    <property type="evidence" value="ECO:0007669"/>
    <property type="project" value="GOC"/>
</dbReference>
<evidence type="ECO:0000256" key="5">
    <source>
        <dbReference type="ARBA" id="ARBA00013220"/>
    </source>
</evidence>
<keyword evidence="11" id="KW-0812">Transmembrane</keyword>
<evidence type="ECO:0000256" key="11">
    <source>
        <dbReference type="SAM" id="Phobius"/>
    </source>
</evidence>
<keyword evidence="8" id="KW-0746">Sphingolipid metabolism</keyword>
<comment type="cofactor">
    <cofactor evidence="1">
        <name>pyridoxal 5'-phosphate</name>
        <dbReference type="ChEBI" id="CHEBI:597326"/>
    </cofactor>
</comment>
<dbReference type="PANTHER" id="PTHR13693:SF2">
    <property type="entry name" value="SERINE PALMITOYLTRANSFERASE 1"/>
    <property type="match status" value="1"/>
</dbReference>
<keyword evidence="7" id="KW-0663">Pyridoxal phosphate</keyword>
<dbReference type="STRING" id="1257118.L8HCW4"/>
<gene>
    <name evidence="13" type="ORF">ACA1_361040</name>
</gene>
<organism evidence="13 14">
    <name type="scientific">Acanthamoeba castellanii (strain ATCC 30010 / Neff)</name>
    <dbReference type="NCBI Taxonomy" id="1257118"/>
    <lineage>
        <taxon>Eukaryota</taxon>
        <taxon>Amoebozoa</taxon>
        <taxon>Discosea</taxon>
        <taxon>Longamoebia</taxon>
        <taxon>Centramoebida</taxon>
        <taxon>Acanthamoebidae</taxon>
        <taxon>Acanthamoeba</taxon>
    </lineage>
</organism>
<keyword evidence="13" id="KW-0032">Aminotransferase</keyword>
<evidence type="ECO:0000259" key="12">
    <source>
        <dbReference type="Pfam" id="PF00155"/>
    </source>
</evidence>
<dbReference type="InterPro" id="IPR004839">
    <property type="entry name" value="Aminotransferase_I/II_large"/>
</dbReference>
<keyword evidence="6 13" id="KW-0808">Transferase</keyword>
<dbReference type="KEGG" id="acan:ACA1_361040"/>
<dbReference type="EC" id="2.3.1.50" evidence="5"/>
<dbReference type="SUPFAM" id="SSF53383">
    <property type="entry name" value="PLP-dependent transferases"/>
    <property type="match status" value="1"/>
</dbReference>
<keyword evidence="14" id="KW-1185">Reference proteome</keyword>
<comment type="pathway">
    <text evidence="2">Lipid metabolism; sphingolipid metabolism.</text>
</comment>
<protein>
    <recommendedName>
        <fullName evidence="5">serine C-palmitoyltransferase</fullName>
        <ecNumber evidence="5">2.3.1.50</ecNumber>
    </recommendedName>
</protein>
<dbReference type="AlphaFoldDB" id="L8HCW4"/>
<dbReference type="RefSeq" id="XP_004352544.1">
    <property type="nucleotide sequence ID" value="XM_004352492.1"/>
</dbReference>
<evidence type="ECO:0000256" key="8">
    <source>
        <dbReference type="ARBA" id="ARBA00022919"/>
    </source>
</evidence>
<sequence>MSTYLSASSALEDFFWHLLAQSGNGMLAVADYLGVHPMHLGLEIFFGLVLIYFVFQKSYKIPKHEPERLTDREIDQLVAEWNPSPLVPSLNEYQEWNETTIPTLASAPSAVVELEGGNKVLNFASTNFLGMAEDPEIKQTAVAALQTYGCGSCGPRGFYGTMDVHLELEKTIAEFMQTEASIVYSSGFATIASVIPAFSKVYDAIIWYALPPPRRAPQCRSQTYLGRMSCSDQGVSHAIQVGALLSRSKVSYFKHNDVKDLRKVLEEIKQDDAAKKKKVYRKFVIIEGLYYNYGDIAPLPEILKLKDEFHFHLVMDDSLGIGTLGANGRGSCEHWGVPTNKIDILTGNLGHSVGSLGGFGCGNKTVVNHQRLNASGYVFSASSPPYLVSSAIKAFSLIQEKPELLKKLKKNIAIFRKEIGDIQESGIVLSTLAEAPIVHLKLAEPSGDRFEDEKTLQAIVDEALEQGILLTRSQYVQSEKFLPPPSIRVAICATHEEKDVVKAAKIVKEAAHKVLSSKH</sequence>
<feature type="domain" description="Aminotransferase class I/classII large" evidence="12">
    <location>
        <begin position="239"/>
        <end position="505"/>
    </location>
</feature>
<dbReference type="InterPro" id="IPR015422">
    <property type="entry name" value="PyrdxlP-dep_Trfase_small"/>
</dbReference>
<proteinExistence type="inferred from homology"/>
<evidence type="ECO:0000256" key="9">
    <source>
        <dbReference type="ARBA" id="ARBA00023098"/>
    </source>
</evidence>
<feature type="transmembrane region" description="Helical" evidence="11">
    <location>
        <begin position="36"/>
        <end position="55"/>
    </location>
</feature>
<comment type="similarity">
    <text evidence="4">Belongs to the class-II pyridoxal-phosphate-dependent aminotransferase family.</text>
</comment>
<dbReference type="GO" id="GO:0046512">
    <property type="term" value="P:sphingosine biosynthetic process"/>
    <property type="evidence" value="ECO:0007669"/>
    <property type="project" value="TreeGrafter"/>
</dbReference>
<dbReference type="Proteomes" id="UP000011083">
    <property type="component" value="Unassembled WGS sequence"/>
</dbReference>
<reference evidence="13 14" key="1">
    <citation type="journal article" date="2013" name="Genome Biol.">
        <title>Genome of Acanthamoeba castellanii highlights extensive lateral gene transfer and early evolution of tyrosine kinase signaling.</title>
        <authorList>
            <person name="Clarke M."/>
            <person name="Lohan A.J."/>
            <person name="Liu B."/>
            <person name="Lagkouvardos I."/>
            <person name="Roy S."/>
            <person name="Zafar N."/>
            <person name="Bertelli C."/>
            <person name="Schilde C."/>
            <person name="Kianianmomeni A."/>
            <person name="Burglin T.R."/>
            <person name="Frech C."/>
            <person name="Turcotte B."/>
            <person name="Kopec K.O."/>
            <person name="Synnott J.M."/>
            <person name="Choo C."/>
            <person name="Paponov I."/>
            <person name="Finkler A."/>
            <person name="Soon Heng Tan C."/>
            <person name="Hutchins A.P."/>
            <person name="Weinmeier T."/>
            <person name="Rattei T."/>
            <person name="Chu J.S."/>
            <person name="Gimenez G."/>
            <person name="Irimia M."/>
            <person name="Rigden D.J."/>
            <person name="Fitzpatrick D.A."/>
            <person name="Lorenzo-Morales J."/>
            <person name="Bateman A."/>
            <person name="Chiu C.H."/>
            <person name="Tang P."/>
            <person name="Hegemann P."/>
            <person name="Fromm H."/>
            <person name="Raoult D."/>
            <person name="Greub G."/>
            <person name="Miranda-Saavedra D."/>
            <person name="Chen N."/>
            <person name="Nash P."/>
            <person name="Ginger M.L."/>
            <person name="Horn M."/>
            <person name="Schaap P."/>
            <person name="Caler L."/>
            <person name="Loftus B."/>
        </authorList>
    </citation>
    <scope>NUCLEOTIDE SEQUENCE [LARGE SCALE GENOMIC DNA]</scope>
    <source>
        <strain evidence="13 14">Neff</strain>
    </source>
</reference>
<keyword evidence="9" id="KW-0443">Lipid metabolism</keyword>
<evidence type="ECO:0000313" key="14">
    <source>
        <dbReference type="Proteomes" id="UP000011083"/>
    </source>
</evidence>
<dbReference type="GO" id="GO:0005783">
    <property type="term" value="C:endoplasmic reticulum"/>
    <property type="evidence" value="ECO:0007669"/>
    <property type="project" value="TreeGrafter"/>
</dbReference>